<evidence type="ECO:0000256" key="7">
    <source>
        <dbReference type="ARBA" id="ARBA00023004"/>
    </source>
</evidence>
<comment type="similarity">
    <text evidence="1">Belongs to the heme-copper respiratory oxidase family.</text>
</comment>
<dbReference type="AlphaFoldDB" id="A0A1W2D1H6"/>
<evidence type="ECO:0000256" key="6">
    <source>
        <dbReference type="ARBA" id="ARBA00022982"/>
    </source>
</evidence>
<dbReference type="GO" id="GO:0009486">
    <property type="term" value="F:cytochrome bo3 ubiquinol oxidase activity"/>
    <property type="evidence" value="ECO:0007669"/>
    <property type="project" value="TreeGrafter"/>
</dbReference>
<evidence type="ECO:0000259" key="10">
    <source>
        <dbReference type="PROSITE" id="PS50855"/>
    </source>
</evidence>
<dbReference type="OrthoDB" id="9803294at2"/>
<feature type="transmembrane region" description="Helical" evidence="9">
    <location>
        <begin position="72"/>
        <end position="95"/>
    </location>
</feature>
<feature type="transmembrane region" description="Helical" evidence="9">
    <location>
        <begin position="322"/>
        <end position="344"/>
    </location>
</feature>
<proteinExistence type="inferred from homology"/>
<sequence>MNETFLLGRLSLADIEPLKLFQNPDISTAIGSLASWVVIVGAIAVVALLTVKGWWKPLFTEWLNTTDHKKIGIMYLTFAGVMFIRGVLEGVVMRAHLMTSYEGGFLTSEHFAELFSTHGTIMIFFVLMPALIGLMNLLVPLQIGARDVAFPKLNQISLGFTAVGGVLIMLSLVVGGFETGGWTAYPPYTGAAFQPGPGPDYWVWAIGLSGVGSLLTGLNFAVTIYKMRCPGMTFMRMPLFVWTALCTSILLIFALPPLTAVTLMQALDRYLDFHFFTNDLGGNMMNYANMFWMFGHPEVYILILPAFGIYSEISQTYSGKMLYGYTSLVLATMAIAVLSFTVWLHHFFTMGQSAAINAAFGVATMLIAIPTGVKVYVWIATLWRGRVRLRTPIVYLAGFIVFFVIGGYTGVILANPTINFAVHNSQFVVAHFHNVLLPGTLFAILAGIYTWFPKFFGFRLDETWSLRTAYLFVIGFAVTFLPLYVLGLMGYPRRSPAFDDPTFIPYVIVSFLGAVMLLGALTSLIVSFVVSVRKRDELAVPGGDPWDGWTLEWATPAPVPEWNFAVIPEVHSRHAFGIEKMSGNAFSFEESEIEAIEMPAGSYIGLAIAVFGTLLGFALVFWIWWLAALSLLVMVGYGIALGFLPNRPIIVPAEEVARVHKSWADAALGERRTRREDETLPTNRGYAAPIAGAHA</sequence>
<feature type="transmembrane region" description="Helical" evidence="9">
    <location>
        <begin position="393"/>
        <end position="415"/>
    </location>
</feature>
<dbReference type="SUPFAM" id="SSF81442">
    <property type="entry name" value="Cytochrome c oxidase subunit I-like"/>
    <property type="match status" value="1"/>
</dbReference>
<keyword evidence="9" id="KW-1133">Transmembrane helix</keyword>
<keyword evidence="3" id="KW-0349">Heme</keyword>
<feature type="transmembrane region" description="Helical" evidence="9">
    <location>
        <begin position="503"/>
        <end position="530"/>
    </location>
</feature>
<dbReference type="GO" id="GO:0046872">
    <property type="term" value="F:metal ion binding"/>
    <property type="evidence" value="ECO:0007669"/>
    <property type="project" value="UniProtKB-KW"/>
</dbReference>
<feature type="transmembrane region" description="Helical" evidence="9">
    <location>
        <begin position="115"/>
        <end position="138"/>
    </location>
</feature>
<feature type="transmembrane region" description="Helical" evidence="9">
    <location>
        <begin position="201"/>
        <end position="227"/>
    </location>
</feature>
<evidence type="ECO:0000256" key="5">
    <source>
        <dbReference type="ARBA" id="ARBA00022723"/>
    </source>
</evidence>
<feature type="transmembrane region" description="Helical" evidence="9">
    <location>
        <begin position="469"/>
        <end position="491"/>
    </location>
</feature>
<accession>A0A1W2D1H6</accession>
<organism evidence="11 12">
    <name type="scientific">Fulvimarina manganoxydans</name>
    <dbReference type="NCBI Taxonomy" id="937218"/>
    <lineage>
        <taxon>Bacteria</taxon>
        <taxon>Pseudomonadati</taxon>
        <taxon>Pseudomonadota</taxon>
        <taxon>Alphaproteobacteria</taxon>
        <taxon>Hyphomicrobiales</taxon>
        <taxon>Aurantimonadaceae</taxon>
        <taxon>Fulvimarina</taxon>
    </lineage>
</organism>
<dbReference type="EMBL" id="FWXR01000012">
    <property type="protein sequence ID" value="SMC90874.1"/>
    <property type="molecule type" value="Genomic_DNA"/>
</dbReference>
<gene>
    <name evidence="11" type="ORF">SAMN06297251_11224</name>
</gene>
<dbReference type="Gene3D" id="1.20.210.10">
    <property type="entry name" value="Cytochrome c oxidase-like, subunit I domain"/>
    <property type="match status" value="1"/>
</dbReference>
<keyword evidence="6" id="KW-0249">Electron transport</keyword>
<dbReference type="PROSITE" id="PS50855">
    <property type="entry name" value="COX1"/>
    <property type="match status" value="1"/>
</dbReference>
<evidence type="ECO:0000256" key="9">
    <source>
        <dbReference type="SAM" id="Phobius"/>
    </source>
</evidence>
<dbReference type="PANTHER" id="PTHR10422:SF35">
    <property type="entry name" value="CYTOCHROME BO(3) UBIQUINOL OXIDASE SUBUNIT 1"/>
    <property type="match status" value="1"/>
</dbReference>
<dbReference type="PANTHER" id="PTHR10422">
    <property type="entry name" value="CYTOCHROME C OXIDASE SUBUNIT 1"/>
    <property type="match status" value="1"/>
</dbReference>
<dbReference type="Proteomes" id="UP000192656">
    <property type="component" value="Unassembled WGS sequence"/>
</dbReference>
<keyword evidence="12" id="KW-1185">Reference proteome</keyword>
<feature type="transmembrane region" description="Helical" evidence="9">
    <location>
        <begin position="600"/>
        <end position="617"/>
    </location>
</feature>
<dbReference type="GO" id="GO:0022904">
    <property type="term" value="P:respiratory electron transport chain"/>
    <property type="evidence" value="ECO:0007669"/>
    <property type="project" value="TreeGrafter"/>
</dbReference>
<feature type="transmembrane region" description="Helical" evidence="9">
    <location>
        <begin position="158"/>
        <end position="177"/>
    </location>
</feature>
<evidence type="ECO:0000256" key="8">
    <source>
        <dbReference type="ARBA" id="ARBA00023008"/>
    </source>
</evidence>
<keyword evidence="2" id="KW-0813">Transport</keyword>
<feature type="transmembrane region" description="Helical" evidence="9">
    <location>
        <begin position="623"/>
        <end position="644"/>
    </location>
</feature>
<evidence type="ECO:0000256" key="1">
    <source>
        <dbReference type="ARBA" id="ARBA00009578"/>
    </source>
</evidence>
<dbReference type="GO" id="GO:0020037">
    <property type="term" value="F:heme binding"/>
    <property type="evidence" value="ECO:0007669"/>
    <property type="project" value="InterPro"/>
</dbReference>
<feature type="transmembrane region" description="Helical" evidence="9">
    <location>
        <begin position="287"/>
        <end position="310"/>
    </location>
</feature>
<dbReference type="Pfam" id="PF00115">
    <property type="entry name" value="COX1"/>
    <property type="match status" value="1"/>
</dbReference>
<evidence type="ECO:0000256" key="3">
    <source>
        <dbReference type="ARBA" id="ARBA00022617"/>
    </source>
</evidence>
<dbReference type="GO" id="GO:0004129">
    <property type="term" value="F:cytochrome-c oxidase activity"/>
    <property type="evidence" value="ECO:0007669"/>
    <property type="project" value="InterPro"/>
</dbReference>
<name>A0A1W2D1H6_9HYPH</name>
<dbReference type="InterPro" id="IPR023616">
    <property type="entry name" value="Cyt_c_oxase-like_su1_dom"/>
</dbReference>
<keyword evidence="9" id="KW-0812">Transmembrane</keyword>
<reference evidence="11 12" key="1">
    <citation type="submission" date="2017-04" db="EMBL/GenBank/DDBJ databases">
        <authorList>
            <person name="Afonso C.L."/>
            <person name="Miller P.J."/>
            <person name="Scott M.A."/>
            <person name="Spackman E."/>
            <person name="Goraichik I."/>
            <person name="Dimitrov K.M."/>
            <person name="Suarez D.L."/>
            <person name="Swayne D.E."/>
        </authorList>
    </citation>
    <scope>NUCLEOTIDE SEQUENCE [LARGE SCALE GENOMIC DNA]</scope>
    <source>
        <strain evidence="11 12">CGMCC 1.10972</strain>
    </source>
</reference>
<dbReference type="GO" id="GO:0015990">
    <property type="term" value="P:electron transport coupled proton transport"/>
    <property type="evidence" value="ECO:0007669"/>
    <property type="project" value="TreeGrafter"/>
</dbReference>
<keyword evidence="9" id="KW-0472">Membrane</keyword>
<evidence type="ECO:0000313" key="11">
    <source>
        <dbReference type="EMBL" id="SMC90874.1"/>
    </source>
</evidence>
<keyword evidence="8" id="KW-0186">Copper</keyword>
<keyword evidence="4" id="KW-0679">Respiratory chain</keyword>
<evidence type="ECO:0000256" key="2">
    <source>
        <dbReference type="ARBA" id="ARBA00022448"/>
    </source>
</evidence>
<feature type="transmembrane region" description="Helical" evidence="9">
    <location>
        <begin position="26"/>
        <end position="51"/>
    </location>
</feature>
<feature type="transmembrane region" description="Helical" evidence="9">
    <location>
        <begin position="239"/>
        <end position="267"/>
    </location>
</feature>
<evidence type="ECO:0000313" key="12">
    <source>
        <dbReference type="Proteomes" id="UP000192656"/>
    </source>
</evidence>
<dbReference type="InterPro" id="IPR000883">
    <property type="entry name" value="Cyt_C_Oxase_1"/>
</dbReference>
<dbReference type="STRING" id="937218.SAMN06297251_11224"/>
<dbReference type="PRINTS" id="PR01165">
    <property type="entry name" value="CYCOXIDASEI"/>
</dbReference>
<keyword evidence="7" id="KW-0408">Iron</keyword>
<dbReference type="GO" id="GO:0005886">
    <property type="term" value="C:plasma membrane"/>
    <property type="evidence" value="ECO:0007669"/>
    <property type="project" value="TreeGrafter"/>
</dbReference>
<feature type="transmembrane region" description="Helical" evidence="9">
    <location>
        <begin position="435"/>
        <end position="457"/>
    </location>
</feature>
<keyword evidence="5" id="KW-0479">Metal-binding</keyword>
<dbReference type="RefSeq" id="WP_084410606.1">
    <property type="nucleotide sequence ID" value="NZ_FWXR01000012.1"/>
</dbReference>
<protein>
    <submittedName>
        <fullName evidence="11">Cytochrome o ubiquinol oxidase subunit 1</fullName>
    </submittedName>
</protein>
<dbReference type="GO" id="GO:0009060">
    <property type="term" value="P:aerobic respiration"/>
    <property type="evidence" value="ECO:0007669"/>
    <property type="project" value="InterPro"/>
</dbReference>
<feature type="domain" description="Cytochrome oxidase subunit I profile" evidence="10">
    <location>
        <begin position="62"/>
        <end position="571"/>
    </location>
</feature>
<dbReference type="InterPro" id="IPR036927">
    <property type="entry name" value="Cyt_c_oxase-like_su1_sf"/>
</dbReference>
<evidence type="ECO:0000256" key="4">
    <source>
        <dbReference type="ARBA" id="ARBA00022660"/>
    </source>
</evidence>
<feature type="transmembrane region" description="Helical" evidence="9">
    <location>
        <begin position="356"/>
        <end position="381"/>
    </location>
</feature>